<name>A0ABQ7S977_9ACAR</name>
<dbReference type="NCBIfam" id="NF009520">
    <property type="entry name" value="PRK12881.1"/>
    <property type="match status" value="1"/>
</dbReference>
<evidence type="ECO:0000256" key="1">
    <source>
        <dbReference type="ARBA" id="ARBA00001966"/>
    </source>
</evidence>
<dbReference type="InterPro" id="IPR006249">
    <property type="entry name" value="Aconitase/IRP2"/>
</dbReference>
<evidence type="ECO:0000256" key="5">
    <source>
        <dbReference type="ARBA" id="ARBA00023014"/>
    </source>
</evidence>
<dbReference type="InterPro" id="IPR036008">
    <property type="entry name" value="Aconitase_4Fe-4S_dom"/>
</dbReference>
<keyword evidence="5" id="KW-0411">Iron-sulfur</keyword>
<dbReference type="InterPro" id="IPR015931">
    <property type="entry name" value="Acnase/IPM_dHydase_lsu_aba_1/3"/>
</dbReference>
<dbReference type="Gene3D" id="3.30.499.10">
    <property type="entry name" value="Aconitase, domain 3"/>
    <property type="match status" value="3"/>
</dbReference>
<comment type="caution">
    <text evidence="8">The sequence shown here is derived from an EMBL/GenBank/DDBJ whole genome shotgun (WGS) entry which is preliminary data.</text>
</comment>
<evidence type="ECO:0000313" key="9">
    <source>
        <dbReference type="Proteomes" id="UP000825002"/>
    </source>
</evidence>
<keyword evidence="4" id="KW-0408">Iron</keyword>
<gene>
    <name evidence="8" type="primary">ACO1</name>
    <name evidence="8" type="ORF">GZH46_01512</name>
</gene>
<dbReference type="InterPro" id="IPR015928">
    <property type="entry name" value="Aconitase/3IPM_dehydase_swvl"/>
</dbReference>
<feature type="domain" description="Aconitase/3-isopropylmalate dehydratase large subunit alpha/beta/alpha" evidence="6">
    <location>
        <begin position="312"/>
        <end position="747"/>
    </location>
</feature>
<evidence type="ECO:0000313" key="8">
    <source>
        <dbReference type="EMBL" id="KAG9509957.1"/>
    </source>
</evidence>
<dbReference type="EMBL" id="JAIFTH010000275">
    <property type="protein sequence ID" value="KAG9509957.1"/>
    <property type="molecule type" value="Genomic_DNA"/>
</dbReference>
<evidence type="ECO:0000256" key="4">
    <source>
        <dbReference type="ARBA" id="ARBA00023004"/>
    </source>
</evidence>
<dbReference type="Pfam" id="PF00694">
    <property type="entry name" value="Aconitase_C"/>
    <property type="match status" value="1"/>
</dbReference>
<comment type="similarity">
    <text evidence="2">Belongs to the aconitase/IPM isomerase family.</text>
</comment>
<dbReference type="SUPFAM" id="SSF53732">
    <property type="entry name" value="Aconitase iron-sulfur domain"/>
    <property type="match status" value="2"/>
</dbReference>
<dbReference type="Gene3D" id="3.20.19.10">
    <property type="entry name" value="Aconitase, domain 4"/>
    <property type="match status" value="1"/>
</dbReference>
<dbReference type="InterPro" id="IPR044137">
    <property type="entry name" value="AcnA_IRP_Swivel"/>
</dbReference>
<evidence type="ECO:0000259" key="7">
    <source>
        <dbReference type="Pfam" id="PF00694"/>
    </source>
</evidence>
<evidence type="ECO:0000256" key="2">
    <source>
        <dbReference type="ARBA" id="ARBA00007185"/>
    </source>
</evidence>
<proteinExistence type="inferred from homology"/>
<reference evidence="8 9" key="1">
    <citation type="submission" date="2020-10" db="EMBL/GenBank/DDBJ databases">
        <authorList>
            <person name="Klimov P.B."/>
            <person name="Dyachkov S.M."/>
            <person name="Chetverikov P.E."/>
        </authorList>
    </citation>
    <scope>NUCLEOTIDE SEQUENCE [LARGE SCALE GENOMIC DNA]</scope>
    <source>
        <strain evidence="8">BMOC 18-1129-001#AD2665</strain>
        <tissue evidence="8">Entire mites</tissue>
    </source>
</reference>
<dbReference type="PANTHER" id="PTHR11670">
    <property type="entry name" value="ACONITASE/IRON-RESPONSIVE ELEMENT FAMILY MEMBER"/>
    <property type="match status" value="1"/>
</dbReference>
<sequence>MANQSANMYDSLKNALHGANGVEYQYYDLTKLDDRYKKLPISIKVLLEACIRNCDGWAIKQRDVEKLLDWKKSQFADDNDIPFKPARVIMQDLTGVAAIVDLAGLRDAFAKLEGDAKLIRPLCQVDLVIDHSVQVDFAKTIHSKLRMCQIASYDLSKNSSIKKIMIRQQHSRRPDLFFSTCTNCRLKQLASPMKSVSAYRDGLSSSDRRFAHNQTRSFTESTNNGFKHGAERNRVGAAELCDECDKLDYCKLARGFEKLGQESRTFGHHNSASGGVKFSKNGVVRLVWAGDEQNEQSRNEERDQMIQAFRTAMLDQQADSLQKNQDLEFERNKERFRLLKWAANSMENLKIFPPGSGIVHQVNLEFLSRVVCNKDNLLYPESCIGTDSHTTMVNGLGVVGFGVGGIEAEAVALGQAMSMPVPQVVGYKLTGELGRYVTSTDLVLTITKHLRHHGVVNKFVEFFGPGVKHLSLPDRATISNMSPEFGATISLFPVDAKTLDYLRQTGRDATMIDYVEAYLKAVGMFKDYENAAADAEFTEVLELDLGTVTPSVSGPKRPHDRVAFAEMKSDFESCLSAPVGFKGYGLSADRISAPAIKFQFNGEQYELSHGHVVIAALTSCTNTSNSSSMLAAGILAKCAVEKGLTVKPYIKTSLSPGSGVVTYYLRDSGLLPYLEKLGFFVTGYGCQSCIGNSGPLEPAVVGAIEKGDLICVSVLSGNRNYEGRVHPHTRANYLASPLIVVACALSGRIIDFEKEPLGQSSDGHDVYLREIWPTRDEIEQLETKHVLASMYHEVYKNIEKGNKNWSDLDALGSLHYPWDPKSNYIKQPFFFENIHNRSDMDNLSTTRIDNARVLLNLPDSVSTDMISPAGAISRTSPAYRYLLDRGVQPRDINSYGAYRGNDSIMIRGTFANIRLTNKLLGSVQKPRTLFLGTGEELDVFEASQKYREAGTPLIILAGKEYGCGSSRDWAAKGTLGLGVKAVIAESYERIHRSNLVGMGLIPLQFLEGQNADCLGLNGRELYTIDLGSSPKPRQKTTVIVSGASIDKFEAIVRFDTELEIEYFKNGGVLHYMLHQLLSISNKH</sequence>
<feature type="domain" description="Aconitase A/isopropylmalate dehydratase small subunit swivel" evidence="7">
    <location>
        <begin position="880"/>
        <end position="1007"/>
    </location>
</feature>
<organism evidence="8 9">
    <name type="scientific">Fragariocoptes setiger</name>
    <dbReference type="NCBI Taxonomy" id="1670756"/>
    <lineage>
        <taxon>Eukaryota</taxon>
        <taxon>Metazoa</taxon>
        <taxon>Ecdysozoa</taxon>
        <taxon>Arthropoda</taxon>
        <taxon>Chelicerata</taxon>
        <taxon>Arachnida</taxon>
        <taxon>Acari</taxon>
        <taxon>Acariformes</taxon>
        <taxon>Trombidiformes</taxon>
        <taxon>Prostigmata</taxon>
        <taxon>Eupodina</taxon>
        <taxon>Eriophyoidea</taxon>
        <taxon>Phytoptidae</taxon>
        <taxon>Fragariocoptes</taxon>
    </lineage>
</organism>
<dbReference type="NCBIfam" id="TIGR01341">
    <property type="entry name" value="aconitase_1"/>
    <property type="match status" value="1"/>
</dbReference>
<protein>
    <submittedName>
        <fullName evidence="8">Cytoplasmic aconitate hydratase</fullName>
    </submittedName>
</protein>
<keyword evidence="9" id="KW-1185">Reference proteome</keyword>
<dbReference type="CDD" id="cd01580">
    <property type="entry name" value="AcnA_IRP_Swivel"/>
    <property type="match status" value="1"/>
</dbReference>
<evidence type="ECO:0000256" key="3">
    <source>
        <dbReference type="ARBA" id="ARBA00022723"/>
    </source>
</evidence>
<dbReference type="InterPro" id="IPR000573">
    <property type="entry name" value="AconitaseA/IPMdHydase_ssu_swvl"/>
</dbReference>
<dbReference type="PRINTS" id="PR00415">
    <property type="entry name" value="ACONITASE"/>
</dbReference>
<dbReference type="NCBIfam" id="NF006757">
    <property type="entry name" value="PRK09277.1"/>
    <property type="match status" value="1"/>
</dbReference>
<dbReference type="Proteomes" id="UP000825002">
    <property type="component" value="Unassembled WGS sequence"/>
</dbReference>
<dbReference type="Pfam" id="PF00330">
    <property type="entry name" value="Aconitase"/>
    <property type="match status" value="2"/>
</dbReference>
<comment type="cofactor">
    <cofactor evidence="1">
        <name>[4Fe-4S] cluster</name>
        <dbReference type="ChEBI" id="CHEBI:49883"/>
    </cofactor>
</comment>
<feature type="domain" description="Aconitase/3-isopropylmalate dehydratase large subunit alpha/beta/alpha" evidence="6">
    <location>
        <begin position="70"/>
        <end position="147"/>
    </location>
</feature>
<keyword evidence="3" id="KW-0479">Metal-binding</keyword>
<dbReference type="SUPFAM" id="SSF52016">
    <property type="entry name" value="LeuD/IlvD-like"/>
    <property type="match status" value="1"/>
</dbReference>
<evidence type="ECO:0000259" key="6">
    <source>
        <dbReference type="Pfam" id="PF00330"/>
    </source>
</evidence>
<dbReference type="Gene3D" id="6.10.190.10">
    <property type="match status" value="1"/>
</dbReference>
<dbReference type="InterPro" id="IPR001030">
    <property type="entry name" value="Acoase/IPM_deHydtase_lsu_aba"/>
</dbReference>
<accession>A0ABQ7S977</accession>